<reference evidence="2 3" key="1">
    <citation type="journal article" date="2020" name="Arch. Microbiol.">
        <title>The genome sequence of the giant phototrophic gammaproteobacterium Thiospirillum jenense gives insight into its physiological properties and phylogenetic relationships.</title>
        <authorList>
            <person name="Imhoff J.F."/>
            <person name="Meyer T.E."/>
            <person name="Kyndt J.A."/>
        </authorList>
    </citation>
    <scope>NUCLEOTIDE SEQUENCE [LARGE SCALE GENOMIC DNA]</scope>
    <source>
        <strain evidence="2 3">DSM 216</strain>
    </source>
</reference>
<dbReference type="InterPro" id="IPR038186">
    <property type="entry name" value="CHAD_dom_sf"/>
</dbReference>
<protein>
    <submittedName>
        <fullName evidence="2">CHAD domain-containing protein</fullName>
    </submittedName>
</protein>
<dbReference type="PANTHER" id="PTHR39339">
    <property type="entry name" value="SLR1444 PROTEIN"/>
    <property type="match status" value="1"/>
</dbReference>
<feature type="domain" description="CHAD" evidence="1">
    <location>
        <begin position="14"/>
        <end position="300"/>
    </location>
</feature>
<evidence type="ECO:0000313" key="2">
    <source>
        <dbReference type="EMBL" id="MBB1126707.1"/>
    </source>
</evidence>
<organism evidence="2 3">
    <name type="scientific">Thiospirillum jenense</name>
    <dbReference type="NCBI Taxonomy" id="1653858"/>
    <lineage>
        <taxon>Bacteria</taxon>
        <taxon>Pseudomonadati</taxon>
        <taxon>Pseudomonadota</taxon>
        <taxon>Gammaproteobacteria</taxon>
        <taxon>Chromatiales</taxon>
        <taxon>Chromatiaceae</taxon>
        <taxon>Thiospirillum</taxon>
    </lineage>
</organism>
<evidence type="ECO:0000313" key="3">
    <source>
        <dbReference type="Proteomes" id="UP000548632"/>
    </source>
</evidence>
<gene>
    <name evidence="2" type="ORF">HUK38_10765</name>
</gene>
<dbReference type="InterPro" id="IPR007899">
    <property type="entry name" value="CHAD_dom"/>
</dbReference>
<comment type="caution">
    <text evidence="2">The sequence shown here is derived from an EMBL/GenBank/DDBJ whole genome shotgun (WGS) entry which is preliminary data.</text>
</comment>
<dbReference type="PROSITE" id="PS51708">
    <property type="entry name" value="CHAD"/>
    <property type="match status" value="1"/>
</dbReference>
<dbReference type="SMART" id="SM00880">
    <property type="entry name" value="CHAD"/>
    <property type="match status" value="1"/>
</dbReference>
<dbReference type="AlphaFoldDB" id="A0A839HIL5"/>
<name>A0A839HIL5_9GAMM</name>
<dbReference type="Proteomes" id="UP000548632">
    <property type="component" value="Unassembled WGS sequence"/>
</dbReference>
<dbReference type="Pfam" id="PF05235">
    <property type="entry name" value="CHAD"/>
    <property type="match status" value="1"/>
</dbReference>
<dbReference type="EMBL" id="JABVCQ010000024">
    <property type="protein sequence ID" value="MBB1126707.1"/>
    <property type="molecule type" value="Genomic_DNA"/>
</dbReference>
<dbReference type="Gene3D" id="1.40.20.10">
    <property type="entry name" value="CHAD domain"/>
    <property type="match status" value="1"/>
</dbReference>
<evidence type="ECO:0000259" key="1">
    <source>
        <dbReference type="PROSITE" id="PS51708"/>
    </source>
</evidence>
<dbReference type="PANTHER" id="PTHR39339:SF1">
    <property type="entry name" value="CHAD DOMAIN-CONTAINING PROTEIN"/>
    <property type="match status" value="1"/>
</dbReference>
<sequence>MATKTKVLLHLTADQSVSDAFAHLLQHDFTALLTAAKDAHRNGDIEGVHQARVAVRRMRSILTLFCNAIPRTESRPWGDNLRMIANTLGPARDLDVFIEESLTAVDKTLPLPGGEELRQLAKKHRDRTYAEQVEPLLSSGHYRTFCAQFPAWLQQRAWEQQSLNEKHRQRLSISILHYARNRLDKQQRRVLYSGSQIARDDATALHQLRIECKKLRYATESFRSLFIGLDEFILHLKALQDILGIINDVSVTRHLLDTLLANCSDQSIIIYAGALLGWRLHTTRDLLAHQFDPAWNSFVTAGHPWWNNANLA</sequence>
<keyword evidence="3" id="KW-1185">Reference proteome</keyword>
<proteinExistence type="predicted"/>
<accession>A0A839HIL5</accession>
<dbReference type="RefSeq" id="WP_182584335.1">
    <property type="nucleotide sequence ID" value="NZ_JABVCQ010000024.1"/>
</dbReference>